<comment type="caution">
    <text evidence="2">The sequence shown here is derived from an EMBL/GenBank/DDBJ whole genome shotgun (WGS) entry which is preliminary data.</text>
</comment>
<accession>A0A229SSC4</accession>
<feature type="signal peptide" evidence="1">
    <location>
        <begin position="1"/>
        <end position="20"/>
    </location>
</feature>
<gene>
    <name evidence="2" type="ORF">CF165_38060</name>
</gene>
<evidence type="ECO:0000313" key="2">
    <source>
        <dbReference type="EMBL" id="OXM61712.1"/>
    </source>
</evidence>
<proteinExistence type="predicted"/>
<dbReference type="EMBL" id="NMUL01000045">
    <property type="protein sequence ID" value="OXM61712.1"/>
    <property type="molecule type" value="Genomic_DNA"/>
</dbReference>
<sequence length="101" mass="10513">MFFAVSALAAILLTAPTASASGGNPVCIPESLRLLGTDGTSICLAVPTPSITPPFTAFAEQNGSQDTWCLYTQPKYAGAMVRIPPFSRTNVFATFAAGRPC</sequence>
<evidence type="ECO:0000256" key="1">
    <source>
        <dbReference type="SAM" id="SignalP"/>
    </source>
</evidence>
<feature type="chain" id="PRO_5013325450" description="Secreted protein" evidence="1">
    <location>
        <begin position="21"/>
        <end position="101"/>
    </location>
</feature>
<name>A0A229SSC4_9PSEU</name>
<evidence type="ECO:0000313" key="3">
    <source>
        <dbReference type="Proteomes" id="UP000215199"/>
    </source>
</evidence>
<dbReference type="AlphaFoldDB" id="A0A229SSC4"/>
<reference evidence="3" key="1">
    <citation type="submission" date="2017-07" db="EMBL/GenBank/DDBJ databases">
        <title>Comparative genome mining reveals phylogenetic distribution patterns of secondary metabolites in Amycolatopsis.</title>
        <authorList>
            <person name="Adamek M."/>
            <person name="Alanjary M."/>
            <person name="Sales-Ortells H."/>
            <person name="Goodfellow M."/>
            <person name="Bull A.T."/>
            <person name="Kalinowski J."/>
            <person name="Ziemert N."/>
        </authorList>
    </citation>
    <scope>NUCLEOTIDE SEQUENCE [LARGE SCALE GENOMIC DNA]</scope>
    <source>
        <strain evidence="3">H5</strain>
    </source>
</reference>
<dbReference type="Proteomes" id="UP000215199">
    <property type="component" value="Unassembled WGS sequence"/>
</dbReference>
<evidence type="ECO:0008006" key="4">
    <source>
        <dbReference type="Google" id="ProtNLM"/>
    </source>
</evidence>
<keyword evidence="1" id="KW-0732">Signal</keyword>
<keyword evidence="3" id="KW-1185">Reference proteome</keyword>
<organism evidence="2 3">
    <name type="scientific">Amycolatopsis vastitatis</name>
    <dbReference type="NCBI Taxonomy" id="1905142"/>
    <lineage>
        <taxon>Bacteria</taxon>
        <taxon>Bacillati</taxon>
        <taxon>Actinomycetota</taxon>
        <taxon>Actinomycetes</taxon>
        <taxon>Pseudonocardiales</taxon>
        <taxon>Pseudonocardiaceae</taxon>
        <taxon>Amycolatopsis</taxon>
    </lineage>
</organism>
<protein>
    <recommendedName>
        <fullName evidence="4">Secreted protein</fullName>
    </recommendedName>
</protein>